<evidence type="ECO:0000313" key="4">
    <source>
        <dbReference type="Proteomes" id="UP001224775"/>
    </source>
</evidence>
<evidence type="ECO:0000256" key="1">
    <source>
        <dbReference type="ARBA" id="ARBA00022737"/>
    </source>
</evidence>
<dbReference type="Proteomes" id="UP001224775">
    <property type="component" value="Unassembled WGS sequence"/>
</dbReference>
<keyword evidence="4" id="KW-1185">Reference proteome</keyword>
<dbReference type="InterPro" id="IPR051222">
    <property type="entry name" value="PPR/CCM1_RNA-binding"/>
</dbReference>
<feature type="signal peptide" evidence="2">
    <location>
        <begin position="1"/>
        <end position="29"/>
    </location>
</feature>
<evidence type="ECO:0000256" key="2">
    <source>
        <dbReference type="SAM" id="SignalP"/>
    </source>
</evidence>
<evidence type="ECO:0000313" key="3">
    <source>
        <dbReference type="EMBL" id="KAK1732472.1"/>
    </source>
</evidence>
<dbReference type="PANTHER" id="PTHR47942">
    <property type="entry name" value="TETRATRICOPEPTIDE REPEAT (TPR)-LIKE SUPERFAMILY PROTEIN-RELATED"/>
    <property type="match status" value="1"/>
</dbReference>
<sequence>MKCSLQMNKSITAITTALILCTLTTQCCCFVSIKDGTNRLAAHYSTLSEEAQTATQPPNFSATATFNHDIARTLFPPLFFTLYHKYSNQNQQDDQEIAIRQHLKRSSPFTDPSSAQTAERMLRRMMENRYRSDGRTVCPDNRTFNLVAGSYGRLRCRNGVTKVPNIGVVWEEEPKLDPQYRMQMNNNNIDATEEMISMTSTDKLQELLQLQLCLCHYEGWPDEIRPSVDIFKRVLRRLAWRSGNIELNSRKQTSDAEQALQWLKFMNTTLPQQFALEGKHATICSPDSTSMSYVIEALASHRVQAYSERKGTSKHHKTLPTVNISITEMANEMDVQLESTSIPQEVPFSALQKAEELLLMQEEMYELHRNDKAKQALAHSYKCLLEGFGRYAVTSGSSQNDAIKRAHELLCRLEALCDAPSSSYASVIFALSISNRPSAAAVAEEVLNRMLSKLNSDQVLNANDVSKAFSGCIAAYVKNHDAKNADKILFEMIKLYESDELGSDFVPEPRAFGTCIAAWSKYDPTSEKSNDRGRRWVSSPRQRLHNADRAESILVELERVARKEAAKNTNKYVLHATPYNIAILARVQTLETISPKTRWSNEGIILHAQSILEHMEFEMGVAADPYTYSTLLNAWTKQSCPGNEKAADYAEELLRRRIEDVDISKIYSDDDPSAKTVDDVWPNVKHYSSVLKAHANCRSPAGARKALSLLSEMEKRFYDAKVISDEDDDADFHVDQKDAAKPDLVCYSIVIDAFAKQKQLSESSSVAFRLLRAMEEKYHAGDMSMKPNNRIYTAVILSLAQSPYTGDDAAELNNAQRAWSLLDEMKANDVQPNSFTYNYIINCCAQEASHDENEQRISFEIAIKAFQELRKMAASSNNNDDDSCSTDAYHPDSFTYAFTLKACTNLLPPSPFRTKVATQVFKESCKKGYCNDEVMKRLRWCVDTDNFHELIGTDARDVRINDMPSSWSRCCLPSKRRR</sequence>
<dbReference type="InterPro" id="IPR011990">
    <property type="entry name" value="TPR-like_helical_dom_sf"/>
</dbReference>
<dbReference type="InterPro" id="IPR002885">
    <property type="entry name" value="PPR_rpt"/>
</dbReference>
<accession>A0AAD8XS17</accession>
<dbReference type="Gene3D" id="1.25.40.10">
    <property type="entry name" value="Tetratricopeptide repeat domain"/>
    <property type="match status" value="3"/>
</dbReference>
<dbReference type="AlphaFoldDB" id="A0AAD8XS17"/>
<name>A0AAD8XS17_9STRA</name>
<keyword evidence="1" id="KW-0677">Repeat</keyword>
<proteinExistence type="predicted"/>
<dbReference type="PANTHER" id="PTHR47942:SF63">
    <property type="entry name" value="PENTATRICOPEPTIDE REPEAT-CONTAINING PROTEIN"/>
    <property type="match status" value="1"/>
</dbReference>
<feature type="chain" id="PRO_5042028188" evidence="2">
    <location>
        <begin position="30"/>
        <end position="978"/>
    </location>
</feature>
<comment type="caution">
    <text evidence="3">The sequence shown here is derived from an EMBL/GenBank/DDBJ whole genome shotgun (WGS) entry which is preliminary data.</text>
</comment>
<protein>
    <submittedName>
        <fullName evidence="3">Pentatricopeptide repeat-containing protein</fullName>
    </submittedName>
</protein>
<dbReference type="Pfam" id="PF13041">
    <property type="entry name" value="PPR_2"/>
    <property type="match status" value="1"/>
</dbReference>
<keyword evidence="2" id="KW-0732">Signal</keyword>
<gene>
    <name evidence="3" type="ORF">QTG54_016866</name>
</gene>
<reference evidence="3" key="1">
    <citation type="submission" date="2023-06" db="EMBL/GenBank/DDBJ databases">
        <title>Survivors Of The Sea: Transcriptome response of Skeletonema marinoi to long-term dormancy.</title>
        <authorList>
            <person name="Pinder M.I.M."/>
            <person name="Kourtchenko O."/>
            <person name="Robertson E.K."/>
            <person name="Larsson T."/>
            <person name="Maumus F."/>
            <person name="Osuna-Cruz C.M."/>
            <person name="Vancaester E."/>
            <person name="Stenow R."/>
            <person name="Vandepoele K."/>
            <person name="Ploug H."/>
            <person name="Bruchert V."/>
            <person name="Godhe A."/>
            <person name="Topel M."/>
        </authorList>
    </citation>
    <scope>NUCLEOTIDE SEQUENCE</scope>
    <source>
        <strain evidence="3">R05AC</strain>
    </source>
</reference>
<organism evidence="3 4">
    <name type="scientific">Skeletonema marinoi</name>
    <dbReference type="NCBI Taxonomy" id="267567"/>
    <lineage>
        <taxon>Eukaryota</taxon>
        <taxon>Sar</taxon>
        <taxon>Stramenopiles</taxon>
        <taxon>Ochrophyta</taxon>
        <taxon>Bacillariophyta</taxon>
        <taxon>Coscinodiscophyceae</taxon>
        <taxon>Thalassiosirophycidae</taxon>
        <taxon>Thalassiosirales</taxon>
        <taxon>Skeletonemataceae</taxon>
        <taxon>Skeletonema</taxon>
        <taxon>Skeletonema marinoi-dohrnii complex</taxon>
    </lineage>
</organism>
<dbReference type="EMBL" id="JATAAI010000066">
    <property type="protein sequence ID" value="KAK1732472.1"/>
    <property type="molecule type" value="Genomic_DNA"/>
</dbReference>